<dbReference type="GO" id="GO:0003968">
    <property type="term" value="F:RNA-directed RNA polymerase activity"/>
    <property type="evidence" value="ECO:0007669"/>
    <property type="project" value="UniProtKB-KW"/>
</dbReference>
<protein>
    <submittedName>
        <fullName evidence="3">RNA-dependent RNA polymerase</fullName>
    </submittedName>
</protein>
<accession>A0A894KPE5</accession>
<keyword evidence="1" id="KW-0808">Transferase</keyword>
<reference evidence="3" key="1">
    <citation type="journal article" date="2020" name="bioRxiv">
        <title>Single mosquito metatranscriptomics identifies vectors, emerging pathogens and reservoirs in one assay.</title>
        <authorList>
            <person name="Batson J."/>
            <person name="Dudas G."/>
            <person name="Haas-Stapleton E."/>
            <person name="Kistler A.L."/>
            <person name="Li L.M."/>
            <person name="Logan P."/>
            <person name="Ratnasiri K."/>
            <person name="Retallack H."/>
        </authorList>
    </citation>
    <scope>NUCLEOTIDE SEQUENCE</scope>
    <source>
        <strain evidence="3">CMS001_022_ALCO</strain>
    </source>
</reference>
<dbReference type="InterPro" id="IPR043502">
    <property type="entry name" value="DNA/RNA_pol_sf"/>
</dbReference>
<evidence type="ECO:0000256" key="1">
    <source>
        <dbReference type="ARBA" id="ARBA00022679"/>
    </source>
</evidence>
<keyword evidence="3" id="KW-0696">RNA-directed RNA polymerase</keyword>
<name>A0A894KPE5_9VIRU</name>
<evidence type="ECO:0000256" key="2">
    <source>
        <dbReference type="ARBA" id="ARBA00022695"/>
    </source>
</evidence>
<organism evidence="3">
    <name type="scientific">Vai augu virus</name>
    <dbReference type="NCBI Taxonomy" id="2800949"/>
    <lineage>
        <taxon>Viruses</taxon>
        <taxon>Riboviria</taxon>
    </lineage>
</organism>
<sequence length="516" mass="60279">MCVSGQSTTQRAGGENHWDFRFIRGYRCCDHGIELRQSAGEFKGKLQSRSVRWEYELFGCIFTDVNELRAIMPTPDRDDIDNMRYACQNRFGRVMPIRNPVECNSFYWWSIKRLQFFGYTSGLSFEEWIRSTGYTRARKRLIEQSHGLSTVESLEPNTKAFIKAEVYEEFKAARAINAYGDELNAVLAPYIKAVEKLVFCHHWFVKGLTNAQRDVKLSKFCGSVICTDFSSFEAHHYGVFNQLFVDFVEMLCPAIPKLFRQVVMAENNSKFHGASFKVNQRLMSGAPWTSLQNTFLNFCVMQYLRRNDPRHDYFDDKLLVEGDDGISEEFEFDEHEIENLGLLLKIERHADTTHASFCGRVVVDGCCLVNPRRVFGKLQVMWRRYYRFPMSIKLAIYKAKLLSYSDQYAGCPLVSEFCNAMLDSSLLTRVDERVAAKFMDSYERERFELVERRFVETTVKTRVIFSELFGIGIKEQLSFEAVDHCRNSFVRLPFCWPDDWVSAYFQYGSNWDYASW</sequence>
<dbReference type="EMBL" id="MW434934">
    <property type="protein sequence ID" value="QRW41690.1"/>
    <property type="molecule type" value="Genomic_RNA"/>
</dbReference>
<dbReference type="SUPFAM" id="SSF56672">
    <property type="entry name" value="DNA/RNA polymerases"/>
    <property type="match status" value="1"/>
</dbReference>
<keyword evidence="2" id="KW-0548">Nucleotidyltransferase</keyword>
<proteinExistence type="predicted"/>
<evidence type="ECO:0000313" key="3">
    <source>
        <dbReference type="EMBL" id="QRW41690.1"/>
    </source>
</evidence>